<dbReference type="PANTHER" id="PTHR45913">
    <property type="entry name" value="EPM2A-INTERACTING PROTEIN 1"/>
    <property type="match status" value="1"/>
</dbReference>
<dbReference type="AlphaFoldDB" id="A0A9P0GG20"/>
<feature type="compositionally biased region" description="Basic residues" evidence="1">
    <location>
        <begin position="1"/>
        <end position="10"/>
    </location>
</feature>
<feature type="region of interest" description="Disordered" evidence="1">
    <location>
        <begin position="1"/>
        <end position="30"/>
    </location>
</feature>
<gene>
    <name evidence="2" type="ORF">PSYICH_LOCUS14074</name>
</gene>
<keyword evidence="3" id="KW-1185">Reference proteome</keyword>
<proteinExistence type="predicted"/>
<accession>A0A9P0GG20</accession>
<dbReference type="PANTHER" id="PTHR45913:SF19">
    <property type="entry name" value="LOW QUALITY PROTEIN: ZINC FINGER BED DOMAIN-CONTAINING PROTEIN 5-LIKE"/>
    <property type="match status" value="1"/>
</dbReference>
<evidence type="ECO:0000313" key="2">
    <source>
        <dbReference type="EMBL" id="CAH1114605.1"/>
    </source>
</evidence>
<dbReference type="EMBL" id="OV651820">
    <property type="protein sequence ID" value="CAH1114605.1"/>
    <property type="molecule type" value="Genomic_DNA"/>
</dbReference>
<evidence type="ECO:0000256" key="1">
    <source>
        <dbReference type="SAM" id="MobiDB-lite"/>
    </source>
</evidence>
<protein>
    <submittedName>
        <fullName evidence="2">Uncharacterized protein</fullName>
    </submittedName>
</protein>
<organism evidence="2 3">
    <name type="scientific">Psylliodes chrysocephalus</name>
    <dbReference type="NCBI Taxonomy" id="3402493"/>
    <lineage>
        <taxon>Eukaryota</taxon>
        <taxon>Metazoa</taxon>
        <taxon>Ecdysozoa</taxon>
        <taxon>Arthropoda</taxon>
        <taxon>Hexapoda</taxon>
        <taxon>Insecta</taxon>
        <taxon>Pterygota</taxon>
        <taxon>Neoptera</taxon>
        <taxon>Endopterygota</taxon>
        <taxon>Coleoptera</taxon>
        <taxon>Polyphaga</taxon>
        <taxon>Cucujiformia</taxon>
        <taxon>Chrysomeloidea</taxon>
        <taxon>Chrysomelidae</taxon>
        <taxon>Galerucinae</taxon>
        <taxon>Alticini</taxon>
        <taxon>Psylliodes</taxon>
    </lineage>
</organism>
<sequence length="590" mass="66426">MVKDVKRKPCSKSLTPKSARRPVPHNEEIPVPVCSTLPDVSMSEVEEIEDQYSNSSGSEYEVIPSTPQQFSLEELNGLIRDLGLSKQASEHLASRKYDESYLKFGFTWTGSSDEPSPQCVVCSEVLSKNSMKSSLLKRHFESKHGNLVNKDLEYFKRLLEDLHSRKSTIKHFSGADKNEKALKASYKVSHLIAKSGKIHTIGENLILPAALEIVSCMFGEKEAKSIKNIPLSNDTVSRRINDMASNTKEQLVLVIRECPWFGIQIDETTDVAGLAQLIVFVHGIREDKVTNTGNIEKLLQGSSEEKRLTVVAKEAEYKLSLDLIAEYNCPMLLMDHVVKLLVSSIPDSQVVKNINCGRTKATQIFKMLKIEAKNELVQQLKNMNQSSIKDQLLSLVEVENCSADGLTKAIVDLLDKSEINYHNFISFGADNAFVMMGQIAKLKEKSEVIKKNSELFGEEKVDELFDAVQKRYSIYIALDVLNAYSTSKIKIILEENEILLHAYQVIHIFKKKEDLFKIYIDYSVSLLKKPYGENGVLNVLAFQNPSLFLQLFKCDKIVTETLPKATSAGIANITKPEILENPKYGFRYIL</sequence>
<reference evidence="2" key="1">
    <citation type="submission" date="2022-01" db="EMBL/GenBank/DDBJ databases">
        <authorList>
            <person name="King R."/>
        </authorList>
    </citation>
    <scope>NUCLEOTIDE SEQUENCE</scope>
</reference>
<dbReference type="Proteomes" id="UP001153636">
    <property type="component" value="Chromosome 8"/>
</dbReference>
<dbReference type="OrthoDB" id="6617263at2759"/>
<evidence type="ECO:0000313" key="3">
    <source>
        <dbReference type="Proteomes" id="UP001153636"/>
    </source>
</evidence>
<name>A0A9P0GG20_9CUCU</name>